<evidence type="ECO:0000256" key="5">
    <source>
        <dbReference type="SAM" id="Phobius"/>
    </source>
</evidence>
<dbReference type="CDD" id="cd17450">
    <property type="entry name" value="MFS_SLC46A2_TSCOT"/>
    <property type="match status" value="1"/>
</dbReference>
<reference evidence="6" key="1">
    <citation type="submission" date="2025-08" db="UniProtKB">
        <authorList>
            <consortium name="Ensembl"/>
        </authorList>
    </citation>
    <scope>IDENTIFICATION</scope>
</reference>
<evidence type="ECO:0000256" key="1">
    <source>
        <dbReference type="ARBA" id="ARBA00004141"/>
    </source>
</evidence>
<evidence type="ECO:0000313" key="6">
    <source>
        <dbReference type="Ensembl" id="ENSCPRP00005021606.1"/>
    </source>
</evidence>
<dbReference type="AlphaFoldDB" id="A0A7M4FBR8"/>
<dbReference type="PANTHER" id="PTHR23507:SF3">
    <property type="entry name" value="THYMIC STROMAL COTRANSPORTER HOMOLOG"/>
    <property type="match status" value="1"/>
</dbReference>
<dbReference type="GO" id="GO:0140360">
    <property type="term" value="F:cyclic-GMP-AMP transmembrane transporter activity"/>
    <property type="evidence" value="ECO:0007669"/>
    <property type="project" value="Ensembl"/>
</dbReference>
<keyword evidence="7" id="KW-1185">Reference proteome</keyword>
<protein>
    <submittedName>
        <fullName evidence="6">Solute carrier family 46 member 2</fullName>
    </submittedName>
</protein>
<dbReference type="Proteomes" id="UP000594220">
    <property type="component" value="Unplaced"/>
</dbReference>
<gene>
    <name evidence="6" type="primary">SLC46A2</name>
</gene>
<dbReference type="Ensembl" id="ENSCPRT00005025243.1">
    <property type="protein sequence ID" value="ENSCPRP00005021606.1"/>
    <property type="gene ID" value="ENSCPRG00005015023.1"/>
</dbReference>
<reference evidence="6" key="2">
    <citation type="submission" date="2025-09" db="UniProtKB">
        <authorList>
            <consortium name="Ensembl"/>
        </authorList>
    </citation>
    <scope>IDENTIFICATION</scope>
</reference>
<dbReference type="GO" id="GO:0045580">
    <property type="term" value="P:regulation of T cell differentiation"/>
    <property type="evidence" value="ECO:0007669"/>
    <property type="project" value="Ensembl"/>
</dbReference>
<keyword evidence="2 5" id="KW-0812">Transmembrane</keyword>
<evidence type="ECO:0000256" key="3">
    <source>
        <dbReference type="ARBA" id="ARBA00022989"/>
    </source>
</evidence>
<dbReference type="GO" id="GO:0048538">
    <property type="term" value="P:thymus development"/>
    <property type="evidence" value="ECO:0007669"/>
    <property type="project" value="Ensembl"/>
</dbReference>
<feature type="transmembrane region" description="Helical" evidence="5">
    <location>
        <begin position="118"/>
        <end position="142"/>
    </location>
</feature>
<dbReference type="GO" id="GO:0043029">
    <property type="term" value="P:T cell homeostasis"/>
    <property type="evidence" value="ECO:0007669"/>
    <property type="project" value="Ensembl"/>
</dbReference>
<dbReference type="GO" id="GO:0070233">
    <property type="term" value="P:negative regulation of T cell apoptotic process"/>
    <property type="evidence" value="ECO:0007669"/>
    <property type="project" value="Ensembl"/>
</dbReference>
<proteinExistence type="predicted"/>
<accession>A0A7M4FBR8</accession>
<feature type="transmembrane region" description="Helical" evidence="5">
    <location>
        <begin position="304"/>
        <end position="324"/>
    </location>
</feature>
<dbReference type="GO" id="GO:0009986">
    <property type="term" value="C:cell surface"/>
    <property type="evidence" value="ECO:0007669"/>
    <property type="project" value="Ensembl"/>
</dbReference>
<keyword evidence="3 5" id="KW-1133">Transmembrane helix</keyword>
<evidence type="ECO:0000256" key="2">
    <source>
        <dbReference type="ARBA" id="ARBA00022692"/>
    </source>
</evidence>
<feature type="transmembrane region" description="Helical" evidence="5">
    <location>
        <begin position="357"/>
        <end position="378"/>
    </location>
</feature>
<sequence length="477" mass="51984">MLEVMQIRTWIEPVVAGAQVASSFYDTGLLLVVKNYYNRTNSTAPAHLLEDRQQKAVSNFYIIYNLVLGLSPLVSAYGLAKLGDRKNRKISICLPLLGYLVSRALLLLLILLEWPIEVMYGAAALNGLTGGFTTYWASVMALGSLGSSESRRSLRLIIIELIYGMAGFLGSIASGHIFVHFNLSYRQGTVLVACSIACYAFCLTYSLFVLQVPKLEGTHPALADNSKAKDVNQLDSPLPPDERTVGNWGSCEKEGHTPVMPSKLIIAMLFVGAVMYDLAVAGGIDVLQLFVLKEPLSWNGIQVGYGNAAGYVIFLTSFLGVFLFSKYLRDTTMITIGILSFSTGILIMAFVRRTFQFYIARAVMLFALVPLPTIRSVLSKHIEGSSYTKAFVLLQLALVITGVATSTLYNKIYQWTLDWYSGFCFILSCIIGCLSIIPISLPTAIFQHGDTNASDDQGALSKATLGATVISAPPTHA</sequence>
<evidence type="ECO:0000313" key="7">
    <source>
        <dbReference type="Proteomes" id="UP000594220"/>
    </source>
</evidence>
<feature type="transmembrane region" description="Helical" evidence="5">
    <location>
        <begin position="61"/>
        <end position="80"/>
    </location>
</feature>
<dbReference type="InterPro" id="IPR036259">
    <property type="entry name" value="MFS_trans_sf"/>
</dbReference>
<keyword evidence="4 5" id="KW-0472">Membrane</keyword>
<feature type="transmembrane region" description="Helical" evidence="5">
    <location>
        <begin position="92"/>
        <end position="112"/>
    </location>
</feature>
<feature type="transmembrane region" description="Helical" evidence="5">
    <location>
        <begin position="419"/>
        <end position="441"/>
    </location>
</feature>
<dbReference type="SUPFAM" id="SSF103473">
    <property type="entry name" value="MFS general substrate transporter"/>
    <property type="match status" value="1"/>
</dbReference>
<feature type="transmembrane region" description="Helical" evidence="5">
    <location>
        <begin position="390"/>
        <end position="413"/>
    </location>
</feature>
<feature type="transmembrane region" description="Helical" evidence="5">
    <location>
        <begin position="154"/>
        <end position="178"/>
    </location>
</feature>
<dbReference type="GO" id="GO:0070430">
    <property type="term" value="P:positive regulation of nucleotide-binding oligomerization domain containing 1 signaling pathway"/>
    <property type="evidence" value="ECO:0007669"/>
    <property type="project" value="Ensembl"/>
</dbReference>
<dbReference type="GeneTree" id="ENSGT00950000183096"/>
<dbReference type="GO" id="GO:0005886">
    <property type="term" value="C:plasma membrane"/>
    <property type="evidence" value="ECO:0007669"/>
    <property type="project" value="Ensembl"/>
</dbReference>
<name>A0A7M4FBR8_CROPO</name>
<feature type="transmembrane region" description="Helical" evidence="5">
    <location>
        <begin position="190"/>
        <end position="210"/>
    </location>
</feature>
<feature type="transmembrane region" description="Helical" evidence="5">
    <location>
        <begin position="331"/>
        <end position="351"/>
    </location>
</feature>
<comment type="subcellular location">
    <subcellularLocation>
        <location evidence="1">Membrane</location>
        <topology evidence="1">Multi-pass membrane protein</topology>
    </subcellularLocation>
</comment>
<dbReference type="PANTHER" id="PTHR23507">
    <property type="entry name" value="ZGC:174356"/>
    <property type="match status" value="1"/>
</dbReference>
<dbReference type="OMA" id="AYWSGVM"/>
<dbReference type="Gene3D" id="1.20.1250.20">
    <property type="entry name" value="MFS general substrate transporter like domains"/>
    <property type="match status" value="1"/>
</dbReference>
<organism evidence="6 7">
    <name type="scientific">Crocodylus porosus</name>
    <name type="common">Saltwater crocodile</name>
    <name type="synonym">Estuarine crocodile</name>
    <dbReference type="NCBI Taxonomy" id="8502"/>
    <lineage>
        <taxon>Eukaryota</taxon>
        <taxon>Metazoa</taxon>
        <taxon>Chordata</taxon>
        <taxon>Craniata</taxon>
        <taxon>Vertebrata</taxon>
        <taxon>Euteleostomi</taxon>
        <taxon>Archelosauria</taxon>
        <taxon>Archosauria</taxon>
        <taxon>Crocodylia</taxon>
        <taxon>Longirostres</taxon>
        <taxon>Crocodylidae</taxon>
        <taxon>Crocodylus</taxon>
    </lineage>
</organism>
<feature type="transmembrane region" description="Helical" evidence="5">
    <location>
        <begin position="264"/>
        <end position="284"/>
    </location>
</feature>
<evidence type="ECO:0000256" key="4">
    <source>
        <dbReference type="ARBA" id="ARBA00023136"/>
    </source>
</evidence>
<dbReference type="GO" id="GO:0140361">
    <property type="term" value="P:cyclic-GMP-AMP transmembrane import across plasma membrane"/>
    <property type="evidence" value="ECO:0007669"/>
    <property type="project" value="Ensembl"/>
</dbReference>